<feature type="domain" description="Thioredoxin" evidence="7">
    <location>
        <begin position="7"/>
        <end position="158"/>
    </location>
</feature>
<organism evidence="8 9">
    <name type="scientific">Naumannella cuiyingiana</name>
    <dbReference type="NCBI Taxonomy" id="1347891"/>
    <lineage>
        <taxon>Bacteria</taxon>
        <taxon>Bacillati</taxon>
        <taxon>Actinomycetota</taxon>
        <taxon>Actinomycetes</taxon>
        <taxon>Propionibacteriales</taxon>
        <taxon>Propionibacteriaceae</taxon>
        <taxon>Naumannella</taxon>
    </lineage>
</organism>
<keyword evidence="1" id="KW-0575">Peroxidase</keyword>
<evidence type="ECO:0000256" key="4">
    <source>
        <dbReference type="ARBA" id="ARBA00023284"/>
    </source>
</evidence>
<evidence type="ECO:0000256" key="1">
    <source>
        <dbReference type="ARBA" id="ARBA00022559"/>
    </source>
</evidence>
<keyword evidence="9" id="KW-1185">Reference proteome</keyword>
<keyword evidence="2" id="KW-0049">Antioxidant</keyword>
<dbReference type="RefSeq" id="WP_179443911.1">
    <property type="nucleotide sequence ID" value="NZ_JACBZS010000001.1"/>
</dbReference>
<name>A0A7Z0D6Q4_9ACTN</name>
<protein>
    <submittedName>
        <fullName evidence="8">Peroxiredoxin</fullName>
    </submittedName>
</protein>
<dbReference type="PANTHER" id="PTHR43110">
    <property type="entry name" value="THIOL PEROXIDASE"/>
    <property type="match status" value="1"/>
</dbReference>
<evidence type="ECO:0000259" key="7">
    <source>
        <dbReference type="PROSITE" id="PS51352"/>
    </source>
</evidence>
<dbReference type="Gene3D" id="3.40.30.10">
    <property type="entry name" value="Glutaredoxin"/>
    <property type="match status" value="1"/>
</dbReference>
<dbReference type="InterPro" id="IPR000866">
    <property type="entry name" value="AhpC/TSA"/>
</dbReference>
<dbReference type="PANTHER" id="PTHR43110:SF1">
    <property type="entry name" value="THIOL PEROXIDASE"/>
    <property type="match status" value="1"/>
</dbReference>
<evidence type="ECO:0000256" key="2">
    <source>
        <dbReference type="ARBA" id="ARBA00022862"/>
    </source>
</evidence>
<keyword evidence="4" id="KW-0676">Redox-active center</keyword>
<proteinExistence type="predicted"/>
<dbReference type="InterPro" id="IPR050455">
    <property type="entry name" value="Tpx_Peroxidase_subfamily"/>
</dbReference>
<keyword evidence="3" id="KW-0560">Oxidoreductase</keyword>
<dbReference type="GO" id="GO:0004601">
    <property type="term" value="F:peroxidase activity"/>
    <property type="evidence" value="ECO:0007669"/>
    <property type="project" value="UniProtKB-KW"/>
</dbReference>
<feature type="region of interest" description="Disordered" evidence="6">
    <location>
        <begin position="1"/>
        <end position="27"/>
    </location>
</feature>
<evidence type="ECO:0000256" key="5">
    <source>
        <dbReference type="PIRSR" id="PIRSR000239-1"/>
    </source>
</evidence>
<dbReference type="CDD" id="cd03018">
    <property type="entry name" value="PRX_AhpE_like"/>
    <property type="match status" value="1"/>
</dbReference>
<dbReference type="Pfam" id="PF00578">
    <property type="entry name" value="AhpC-TSA"/>
    <property type="match status" value="1"/>
</dbReference>
<accession>A0A7Z0D6Q4</accession>
<comment type="caution">
    <text evidence="8">The sequence shown here is derived from an EMBL/GenBank/DDBJ whole genome shotgun (WGS) entry which is preliminary data.</text>
</comment>
<evidence type="ECO:0000313" key="8">
    <source>
        <dbReference type="EMBL" id="NYI69893.1"/>
    </source>
</evidence>
<dbReference type="PIRSF" id="PIRSF000239">
    <property type="entry name" value="AHPC"/>
    <property type="match status" value="1"/>
</dbReference>
<gene>
    <name evidence="8" type="ORF">GGQ54_000453</name>
</gene>
<feature type="compositionally biased region" description="Low complexity" evidence="6">
    <location>
        <begin position="1"/>
        <end position="15"/>
    </location>
</feature>
<dbReference type="SUPFAM" id="SSF52833">
    <property type="entry name" value="Thioredoxin-like"/>
    <property type="match status" value="1"/>
</dbReference>
<dbReference type="AlphaFoldDB" id="A0A7Z0D6Q4"/>
<dbReference type="InterPro" id="IPR036249">
    <property type="entry name" value="Thioredoxin-like_sf"/>
</dbReference>
<dbReference type="InterPro" id="IPR024706">
    <property type="entry name" value="Peroxiredoxin_AhpC-typ"/>
</dbReference>
<evidence type="ECO:0000313" key="9">
    <source>
        <dbReference type="Proteomes" id="UP000527616"/>
    </source>
</evidence>
<dbReference type="Proteomes" id="UP000527616">
    <property type="component" value="Unassembled WGS sequence"/>
</dbReference>
<reference evidence="8 9" key="1">
    <citation type="submission" date="2020-07" db="EMBL/GenBank/DDBJ databases">
        <title>Sequencing the genomes of 1000 actinobacteria strains.</title>
        <authorList>
            <person name="Klenk H.-P."/>
        </authorList>
    </citation>
    <scope>NUCLEOTIDE SEQUENCE [LARGE SCALE GENOMIC DNA]</scope>
    <source>
        <strain evidence="8 9">DSM 103164</strain>
    </source>
</reference>
<dbReference type="EMBL" id="JACBZS010000001">
    <property type="protein sequence ID" value="NYI69893.1"/>
    <property type="molecule type" value="Genomic_DNA"/>
</dbReference>
<feature type="active site" description="Cysteine sulfenic acid (-SOH) intermediate; for peroxidase activity" evidence="5">
    <location>
        <position position="50"/>
    </location>
</feature>
<dbReference type="InterPro" id="IPR013766">
    <property type="entry name" value="Thioredoxin_domain"/>
</dbReference>
<sequence>MSTGGAPAAGDPAPDFTRPDAHGTPVTLSEALGQTPVLLVFYPFAFTGTCTGELARLAELHPEFLAAGVRPMTMSCDAPFSQRVFGEAERLPFPMLSDFWPHGDTARAYGVFEAERGCAVRGSFLIGRDGVVAWSVVNPIGAARDIDDHLARARALGD</sequence>
<dbReference type="PROSITE" id="PS51352">
    <property type="entry name" value="THIOREDOXIN_2"/>
    <property type="match status" value="1"/>
</dbReference>
<evidence type="ECO:0000256" key="6">
    <source>
        <dbReference type="SAM" id="MobiDB-lite"/>
    </source>
</evidence>
<evidence type="ECO:0000256" key="3">
    <source>
        <dbReference type="ARBA" id="ARBA00023002"/>
    </source>
</evidence>